<dbReference type="AlphaFoldDB" id="A0A3S1C485"/>
<dbReference type="Proteomes" id="UP000271974">
    <property type="component" value="Unassembled WGS sequence"/>
</dbReference>
<feature type="transmembrane region" description="Helical" evidence="5">
    <location>
        <begin position="209"/>
        <end position="232"/>
    </location>
</feature>
<protein>
    <submittedName>
        <fullName evidence="6">Uncharacterized protein</fullName>
    </submittedName>
</protein>
<keyword evidence="2 5" id="KW-0812">Transmembrane</keyword>
<dbReference type="PANTHER" id="PTHR21215:SF0">
    <property type="entry name" value="LD36024P"/>
    <property type="match status" value="1"/>
</dbReference>
<evidence type="ECO:0000256" key="2">
    <source>
        <dbReference type="ARBA" id="ARBA00022692"/>
    </source>
</evidence>
<comment type="caution">
    <text evidence="6">The sequence shown here is derived from an EMBL/GenBank/DDBJ whole genome shotgun (WGS) entry which is preliminary data.</text>
</comment>
<organism evidence="6 7">
    <name type="scientific">Elysia chlorotica</name>
    <name type="common">Eastern emerald elysia</name>
    <name type="synonym">Sea slug</name>
    <dbReference type="NCBI Taxonomy" id="188477"/>
    <lineage>
        <taxon>Eukaryota</taxon>
        <taxon>Metazoa</taxon>
        <taxon>Spiralia</taxon>
        <taxon>Lophotrochozoa</taxon>
        <taxon>Mollusca</taxon>
        <taxon>Gastropoda</taxon>
        <taxon>Heterobranchia</taxon>
        <taxon>Euthyneura</taxon>
        <taxon>Panpulmonata</taxon>
        <taxon>Sacoglossa</taxon>
        <taxon>Placobranchoidea</taxon>
        <taxon>Plakobranchidae</taxon>
        <taxon>Elysia</taxon>
    </lineage>
</organism>
<dbReference type="Gene3D" id="1.20.140.150">
    <property type="match status" value="1"/>
</dbReference>
<proteinExistence type="predicted"/>
<accession>A0A3S1C485</accession>
<keyword evidence="7" id="KW-1185">Reference proteome</keyword>
<comment type="subcellular location">
    <subcellularLocation>
        <location evidence="1">Membrane</location>
        <topology evidence="1">Multi-pass membrane protein</topology>
    </subcellularLocation>
</comment>
<evidence type="ECO:0000313" key="6">
    <source>
        <dbReference type="EMBL" id="RUS82561.1"/>
    </source>
</evidence>
<dbReference type="Pfam" id="PF13903">
    <property type="entry name" value="Claudin_2"/>
    <property type="match status" value="1"/>
</dbReference>
<name>A0A3S1C485_ELYCH</name>
<sequence>MSACATTLIVIATILGPVTLVFMAVSFGTDHWLEFRVDRSALSVDIKLPAEWEKGRYYRSRDRGIFRECYPDNNTQFLDYAKDVVDSYCFNIKYDRDSDINDPSDEYMARLHLNRCFLAFFILALVLFVCGYVFGLILCCMRVSRWAYIAGLFSYSSAFALAAAIAFFHGAEYIERNKLDDPVKEAQFYPNWPSDLKNATSRDYGWSYALGWVGMILASLTATFYSLAGCYLTGERYEDREVLEKRGIGRDYPIALDPVYAVGADPYYTKHYGYPRAYLGPMAPEYYARPYPAIGYGDPSKDMWQWREIEG</sequence>
<evidence type="ECO:0000313" key="7">
    <source>
        <dbReference type="Proteomes" id="UP000271974"/>
    </source>
</evidence>
<dbReference type="PANTHER" id="PTHR21215">
    <property type="entry name" value="LD36024P"/>
    <property type="match status" value="1"/>
</dbReference>
<dbReference type="InterPro" id="IPR004031">
    <property type="entry name" value="PMP22/EMP/MP20/Claudin"/>
</dbReference>
<feature type="transmembrane region" description="Helical" evidence="5">
    <location>
        <begin position="117"/>
        <end position="139"/>
    </location>
</feature>
<dbReference type="OrthoDB" id="6126739at2759"/>
<evidence type="ECO:0000256" key="5">
    <source>
        <dbReference type="SAM" id="Phobius"/>
    </source>
</evidence>
<keyword evidence="3 5" id="KW-1133">Transmembrane helix</keyword>
<dbReference type="GO" id="GO:0016020">
    <property type="term" value="C:membrane"/>
    <property type="evidence" value="ECO:0007669"/>
    <property type="project" value="UniProtKB-SubCell"/>
</dbReference>
<evidence type="ECO:0000256" key="3">
    <source>
        <dbReference type="ARBA" id="ARBA00022989"/>
    </source>
</evidence>
<evidence type="ECO:0000256" key="1">
    <source>
        <dbReference type="ARBA" id="ARBA00004141"/>
    </source>
</evidence>
<dbReference type="EMBL" id="RQTK01000281">
    <property type="protein sequence ID" value="RUS82561.1"/>
    <property type="molecule type" value="Genomic_DNA"/>
</dbReference>
<feature type="transmembrane region" description="Helical" evidence="5">
    <location>
        <begin position="146"/>
        <end position="168"/>
    </location>
</feature>
<reference evidence="6 7" key="1">
    <citation type="submission" date="2019-01" db="EMBL/GenBank/DDBJ databases">
        <title>A draft genome assembly of the solar-powered sea slug Elysia chlorotica.</title>
        <authorList>
            <person name="Cai H."/>
            <person name="Li Q."/>
            <person name="Fang X."/>
            <person name="Li J."/>
            <person name="Curtis N.E."/>
            <person name="Altenburger A."/>
            <person name="Shibata T."/>
            <person name="Feng M."/>
            <person name="Maeda T."/>
            <person name="Schwartz J.A."/>
            <person name="Shigenobu S."/>
            <person name="Lundholm N."/>
            <person name="Nishiyama T."/>
            <person name="Yang H."/>
            <person name="Hasebe M."/>
            <person name="Li S."/>
            <person name="Pierce S.K."/>
            <person name="Wang J."/>
        </authorList>
    </citation>
    <scope>NUCLEOTIDE SEQUENCE [LARGE SCALE GENOMIC DNA]</scope>
    <source>
        <strain evidence="6">EC2010</strain>
        <tissue evidence="6">Whole organism of an adult</tissue>
    </source>
</reference>
<evidence type="ECO:0000256" key="4">
    <source>
        <dbReference type="ARBA" id="ARBA00023136"/>
    </source>
</evidence>
<keyword evidence="4 5" id="KW-0472">Membrane</keyword>
<gene>
    <name evidence="6" type="ORF">EGW08_009691</name>
</gene>